<reference evidence="1" key="1">
    <citation type="submission" date="2017-07" db="EMBL/GenBank/DDBJ databases">
        <title>Taro Niue Genome Assembly and Annotation.</title>
        <authorList>
            <person name="Atibalentja N."/>
            <person name="Keating K."/>
            <person name="Fields C.J."/>
        </authorList>
    </citation>
    <scope>NUCLEOTIDE SEQUENCE</scope>
    <source>
        <strain evidence="1">Niue_2</strain>
        <tissue evidence="1">Leaf</tissue>
    </source>
</reference>
<protein>
    <submittedName>
        <fullName evidence="1">Uncharacterized protein</fullName>
    </submittedName>
</protein>
<evidence type="ECO:0000313" key="2">
    <source>
        <dbReference type="Proteomes" id="UP000652761"/>
    </source>
</evidence>
<accession>A0A843UG61</accession>
<dbReference type="AlphaFoldDB" id="A0A843UG61"/>
<gene>
    <name evidence="1" type="ORF">Taro_013334</name>
</gene>
<name>A0A843UG61_COLES</name>
<dbReference type="EMBL" id="NMUH01000532">
    <property type="protein sequence ID" value="MQL80890.1"/>
    <property type="molecule type" value="Genomic_DNA"/>
</dbReference>
<proteinExistence type="predicted"/>
<dbReference type="Proteomes" id="UP000652761">
    <property type="component" value="Unassembled WGS sequence"/>
</dbReference>
<evidence type="ECO:0000313" key="1">
    <source>
        <dbReference type="EMBL" id="MQL80890.1"/>
    </source>
</evidence>
<comment type="caution">
    <text evidence="1">The sequence shown here is derived from an EMBL/GenBank/DDBJ whole genome shotgun (WGS) entry which is preliminary data.</text>
</comment>
<keyword evidence="2" id="KW-1185">Reference proteome</keyword>
<organism evidence="1 2">
    <name type="scientific">Colocasia esculenta</name>
    <name type="common">Wild taro</name>
    <name type="synonym">Arum esculentum</name>
    <dbReference type="NCBI Taxonomy" id="4460"/>
    <lineage>
        <taxon>Eukaryota</taxon>
        <taxon>Viridiplantae</taxon>
        <taxon>Streptophyta</taxon>
        <taxon>Embryophyta</taxon>
        <taxon>Tracheophyta</taxon>
        <taxon>Spermatophyta</taxon>
        <taxon>Magnoliopsida</taxon>
        <taxon>Liliopsida</taxon>
        <taxon>Araceae</taxon>
        <taxon>Aroideae</taxon>
        <taxon>Colocasieae</taxon>
        <taxon>Colocasia</taxon>
    </lineage>
</organism>
<sequence length="103" mass="12556">MSRGVRTGVSSRLQHPRVLLYFLHHHLWIMVCSWKAWSRRCRPRPTLRRHCRLSCRLKLRLQLQFPKSKAMVVLPSWRDSRGWLRPLLRGRVNRFWWRAGCGR</sequence>